<protein>
    <submittedName>
        <fullName evidence="2">Mitochondrial group I intron splicing factor ccm1</fullName>
    </submittedName>
    <submittedName>
        <fullName evidence="3">Pentacotripeptide-repeat region of PRORP domain-containing protein</fullName>
    </submittedName>
</protein>
<proteinExistence type="predicted"/>
<accession>A0A0K0EQ36</accession>
<dbReference type="GO" id="GO:0005739">
    <property type="term" value="C:mitochondrion"/>
    <property type="evidence" value="ECO:0007669"/>
    <property type="project" value="TreeGrafter"/>
</dbReference>
<dbReference type="AlphaFoldDB" id="A0A0K0EQ36"/>
<dbReference type="WBParaSite" id="SSTP_0001156500.1">
    <property type="protein sequence ID" value="SSTP_0001156500.1"/>
    <property type="gene ID" value="SSTP_0001156500"/>
</dbReference>
<evidence type="ECO:0000313" key="3">
    <source>
        <dbReference type="WBParaSite" id="TCONS_00002313.p1"/>
    </source>
</evidence>
<organism evidence="2">
    <name type="scientific">Strongyloides stercoralis</name>
    <name type="common">Threadworm</name>
    <dbReference type="NCBI Taxonomy" id="6248"/>
    <lineage>
        <taxon>Eukaryota</taxon>
        <taxon>Metazoa</taxon>
        <taxon>Ecdysozoa</taxon>
        <taxon>Nematoda</taxon>
        <taxon>Chromadorea</taxon>
        <taxon>Rhabditida</taxon>
        <taxon>Tylenchina</taxon>
        <taxon>Panagrolaimomorpha</taxon>
        <taxon>Strongyloidoidea</taxon>
        <taxon>Strongyloididae</taxon>
        <taxon>Strongyloides</taxon>
    </lineage>
</organism>
<dbReference type="Gene3D" id="1.25.40.10">
    <property type="entry name" value="Tetratricopeptide repeat domain"/>
    <property type="match status" value="1"/>
</dbReference>
<reference evidence="2" key="1">
    <citation type="submission" date="2015-08" db="UniProtKB">
        <authorList>
            <consortium name="WormBaseParasite"/>
        </authorList>
    </citation>
    <scope>IDENTIFICATION</scope>
</reference>
<dbReference type="InterPro" id="IPR033490">
    <property type="entry name" value="LRP130"/>
</dbReference>
<dbReference type="GO" id="GO:0070129">
    <property type="term" value="P:regulation of mitochondrial translation"/>
    <property type="evidence" value="ECO:0007669"/>
    <property type="project" value="TreeGrafter"/>
</dbReference>
<dbReference type="InterPro" id="IPR011990">
    <property type="entry name" value="TPR-like_helical_dom_sf"/>
</dbReference>
<keyword evidence="1" id="KW-1185">Reference proteome</keyword>
<dbReference type="PANTHER" id="PTHR46669">
    <property type="entry name" value="LEUCINE-RICH PPR MOTIF-CONTAINING PROTEIN, MITOCHONDRIAL"/>
    <property type="match status" value="1"/>
</dbReference>
<evidence type="ECO:0000313" key="1">
    <source>
        <dbReference type="Proteomes" id="UP000035681"/>
    </source>
</evidence>
<dbReference type="STRING" id="6248.A0A0K0EQ36"/>
<dbReference type="Proteomes" id="UP000035681">
    <property type="component" value="Unplaced"/>
</dbReference>
<evidence type="ECO:0000313" key="2">
    <source>
        <dbReference type="WBParaSite" id="SSTP_0001156500.1"/>
    </source>
</evidence>
<name>A0A0K0EQ36_STRER</name>
<dbReference type="GO" id="GO:0005634">
    <property type="term" value="C:nucleus"/>
    <property type="evidence" value="ECO:0007669"/>
    <property type="project" value="TreeGrafter"/>
</dbReference>
<dbReference type="GO" id="GO:0003730">
    <property type="term" value="F:mRNA 3'-UTR binding"/>
    <property type="evidence" value="ECO:0007669"/>
    <property type="project" value="TreeGrafter"/>
</dbReference>
<sequence>MNYLRFSSSLRLNARGFSKTLVRSNVSVQEHVKEHVKVQDNEYFKKKRSLTVKIGKDLIEIKKEKTFENEQKKLFERHKYNLLDEPTNLFDVIDLTECYLNSTRKTMLKALNFLEDPNFDCSLLSDRQLSIIFRISGDLNVQNNSSYKDGFTNKFFNILQEKNTKFGILGLNSYFSTKLLNGNPLSVNKFYELLSKYEVEPNLETFELLAEYHASNGDSKSVLELIKVMKEVDFPVTTKVLGSLIEALVASDNVEKARNLILSSEKKKDSIGMKSLKLSFIKGLAFSKKFDALVKAIGEFDKNYITAKPTNAYLLFEPLIIFAKTSENIEQVETILKMIPPFKSNFTADDLTYIGKFYVRCLDFIYDGNVLVASTLMKALPKDFLDQIEDVIVNKFLRNIAKEEDSQNIAQAAAVLTKQNIVENPLLLSLSKFNYENEKKFLDVFEIFKASNEYQLFENRFFVQKANFKYLVSKINKTKKKDEKAEIVEELLQAYYTMKKDPDNNDPRKLGYLNTQLLKIMLDDNLNLFKRIIERKTNFYYKDVTQELVRYCLFNEKYDILKNIIDIMKDNSVTIRPYMYLLKRVEKVLKENKSTPLATSSCCSLLSCFFNKEAFNLKNEIIDIITGIVVNNKLSDSVVSSMFDQWGYDGTILLSKSQVDTISEKLTSVGLVSRIPFLEKIIQKSNTVLRWLGTEDIMKLEKELMHLETLPKTDKKKDPSLFLRTIIVSKHIQKTPVNFEAVLEHLTKIFKSNYKELISRVQDIPTKTMKNLVKENRSIFADELWNIENIIIDTDAALLYAFNLYLRNEIDKMNCVFNEIKDQVKSVTKKTTSSMSNFLPDVDVKTIDGFSNLLNQKFNVAPETTNVLNIACYKTTFQQLLSENNLDGAFDMAKKISSITSSSYGQIDLMSKSIKQSNTKLFNDVLQWLKSMNSDYSAYIDAAIALLENGKMEVADKTLKSLPNLMFSEYKLDYIISREQDLNNVDVLKFILNYIYDKDWSSDSMTNKCLSAILKIYDKQGLLSEITKFKETLEKNKFPFTVEADLMFKNLFIAYESPYVGITFPEQQFLRENEGKWNMNNYYNPYHGFHQNGQNISNDAFTFLSTFINQFDLMAMYYFKNKGYNPDTAKTFCTEQEPIVYRSPYLNYFCNYINGTIEGPNAPKDIITSEKLNENNNNSTSIS</sequence>
<dbReference type="PANTHER" id="PTHR46669:SF1">
    <property type="entry name" value="LEUCINE-RICH PPR MOTIF-CONTAINING PROTEIN, MITOCHONDRIAL"/>
    <property type="match status" value="1"/>
</dbReference>
<dbReference type="WBParaSite" id="TCONS_00002313.p1">
    <property type="protein sequence ID" value="TCONS_00002313.p1"/>
    <property type="gene ID" value="XLOC_002174"/>
</dbReference>